<gene>
    <name evidence="1" type="ORF">ACFOWS_02810</name>
</gene>
<evidence type="ECO:0000313" key="2">
    <source>
        <dbReference type="Proteomes" id="UP001595841"/>
    </source>
</evidence>
<protein>
    <submittedName>
        <fullName evidence="1">Uncharacterized protein</fullName>
    </submittedName>
</protein>
<dbReference type="RefSeq" id="WP_379762445.1">
    <property type="nucleotide sequence ID" value="NZ_JBHSCL010000003.1"/>
</dbReference>
<dbReference type="Proteomes" id="UP001595841">
    <property type="component" value="Unassembled WGS sequence"/>
</dbReference>
<evidence type="ECO:0000313" key="1">
    <source>
        <dbReference type="EMBL" id="MFC4219046.1"/>
    </source>
</evidence>
<organism evidence="1 2">
    <name type="scientific">Flagellimonas marina</name>
    <dbReference type="NCBI Taxonomy" id="1775168"/>
    <lineage>
        <taxon>Bacteria</taxon>
        <taxon>Pseudomonadati</taxon>
        <taxon>Bacteroidota</taxon>
        <taxon>Flavobacteriia</taxon>
        <taxon>Flavobacteriales</taxon>
        <taxon>Flavobacteriaceae</taxon>
        <taxon>Flagellimonas</taxon>
    </lineage>
</organism>
<reference evidence="2" key="1">
    <citation type="journal article" date="2019" name="Int. J. Syst. Evol. Microbiol.">
        <title>The Global Catalogue of Microorganisms (GCM) 10K type strain sequencing project: providing services to taxonomists for standard genome sequencing and annotation.</title>
        <authorList>
            <consortium name="The Broad Institute Genomics Platform"/>
            <consortium name="The Broad Institute Genome Sequencing Center for Infectious Disease"/>
            <person name="Wu L."/>
            <person name="Ma J."/>
        </authorList>
    </citation>
    <scope>NUCLEOTIDE SEQUENCE [LARGE SCALE GENOMIC DNA]</scope>
    <source>
        <strain evidence="2">CGMCC 1.15774</strain>
    </source>
</reference>
<accession>A0ABV8PJI7</accession>
<proteinExistence type="predicted"/>
<dbReference type="EMBL" id="JBHSCL010000003">
    <property type="protein sequence ID" value="MFC4219046.1"/>
    <property type="molecule type" value="Genomic_DNA"/>
</dbReference>
<name>A0ABV8PJI7_9FLAO</name>
<comment type="caution">
    <text evidence="1">The sequence shown here is derived from an EMBL/GenBank/DDBJ whole genome shotgun (WGS) entry which is preliminary data.</text>
</comment>
<sequence length="68" mass="7753">MNGTIFKFYTEYGVSIDKRLREGRTTLHGSILEAEKHASQSRSYPYPVYEGDPTSNRRAKIIGYAVPK</sequence>
<keyword evidence="2" id="KW-1185">Reference proteome</keyword>